<evidence type="ECO:0000313" key="2">
    <source>
        <dbReference type="EMBL" id="CAH0378186.1"/>
    </source>
</evidence>
<dbReference type="OrthoDB" id="340227at2759"/>
<dbReference type="AlphaFoldDB" id="A0A8J2SYA0"/>
<feature type="region of interest" description="Disordered" evidence="1">
    <location>
        <begin position="200"/>
        <end position="225"/>
    </location>
</feature>
<sequence length="494" mass="52303">MKRIEFAIDGRAAEEEEAQRMSMREWFAGAGDDVLTYDQVQAARALRARRAAAAGPEPVEAAGAPSERDLMAAMGLPTALGGPAAAPTPAAAPADEPGTQKTCKHCGQARSQSMFVEKQWKKPRPTCVDCAAKLSAQNEPTRTKPPPSDGGVSSSQLDLTADGLRVKARRKRERAEKPPAIAGLELSEEELARRAKRAGRFAADAARPPPPPPKRTFAHPGGKITSNKEEATMNFLKRKVQKKHTSDHETGGAAATLESLQLLVEAPGTGRRHAYQKQNKKEKIMRVVLFCLVVSANALPEAHLRGRVKDHLRDRDLSVPEDAKNHYANTDASSDEISATNLEEGGFGLGLRRLFGLASIKGTLSHEGASKDIKSKAETAYATGGHARPVLETEVSPRDQDTVSQHETQGADAALAELADAHNKGGDAIDAAAHGDGDPAASIKGTLSHVEDAPQTITSEAAAFDTEDIEGVAGEGEALSGSTARNAAAEMMRG</sequence>
<proteinExistence type="predicted"/>
<name>A0A8J2SYA0_9STRA</name>
<gene>
    <name evidence="2" type="ORF">PECAL_5P27050</name>
</gene>
<accession>A0A8J2SYA0</accession>
<reference evidence="2" key="1">
    <citation type="submission" date="2021-11" db="EMBL/GenBank/DDBJ databases">
        <authorList>
            <consortium name="Genoscope - CEA"/>
            <person name="William W."/>
        </authorList>
    </citation>
    <scope>NUCLEOTIDE SEQUENCE</scope>
</reference>
<feature type="region of interest" description="Disordered" evidence="1">
    <location>
        <begin position="474"/>
        <end position="494"/>
    </location>
</feature>
<keyword evidence="3" id="KW-1185">Reference proteome</keyword>
<comment type="caution">
    <text evidence="2">The sequence shown here is derived from an EMBL/GenBank/DDBJ whole genome shotgun (WGS) entry which is preliminary data.</text>
</comment>
<evidence type="ECO:0000256" key="1">
    <source>
        <dbReference type="SAM" id="MobiDB-lite"/>
    </source>
</evidence>
<feature type="region of interest" description="Disordered" evidence="1">
    <location>
        <begin position="136"/>
        <end position="177"/>
    </location>
</feature>
<dbReference type="EMBL" id="CAKKNE010000005">
    <property type="protein sequence ID" value="CAH0378186.1"/>
    <property type="molecule type" value="Genomic_DNA"/>
</dbReference>
<evidence type="ECO:0000313" key="3">
    <source>
        <dbReference type="Proteomes" id="UP000789595"/>
    </source>
</evidence>
<organism evidence="2 3">
    <name type="scientific">Pelagomonas calceolata</name>
    <dbReference type="NCBI Taxonomy" id="35677"/>
    <lineage>
        <taxon>Eukaryota</taxon>
        <taxon>Sar</taxon>
        <taxon>Stramenopiles</taxon>
        <taxon>Ochrophyta</taxon>
        <taxon>Pelagophyceae</taxon>
        <taxon>Pelagomonadales</taxon>
        <taxon>Pelagomonadaceae</taxon>
        <taxon>Pelagomonas</taxon>
    </lineage>
</organism>
<protein>
    <submittedName>
        <fullName evidence="2">Uncharacterized protein</fullName>
    </submittedName>
</protein>
<dbReference type="Proteomes" id="UP000789595">
    <property type="component" value="Unassembled WGS sequence"/>
</dbReference>